<reference evidence="3" key="1">
    <citation type="journal article" date="2020" name="mSystems">
        <title>Genome- and Community-Level Interaction Insights into Carbon Utilization and Element Cycling Functions of Hydrothermarchaeota in Hydrothermal Sediment.</title>
        <authorList>
            <person name="Zhou Z."/>
            <person name="Liu Y."/>
            <person name="Xu W."/>
            <person name="Pan J."/>
            <person name="Luo Z.H."/>
            <person name="Li M."/>
        </authorList>
    </citation>
    <scope>NUCLEOTIDE SEQUENCE [LARGE SCALE GENOMIC DNA]</scope>
    <source>
        <strain evidence="4">SpSt-638</strain>
        <strain evidence="3">SpSt-642</strain>
    </source>
</reference>
<dbReference type="CDD" id="cd01726">
    <property type="entry name" value="LSm6"/>
    <property type="match status" value="1"/>
</dbReference>
<dbReference type="GO" id="GO:0003723">
    <property type="term" value="F:RNA binding"/>
    <property type="evidence" value="ECO:0007669"/>
    <property type="project" value="InterPro"/>
</dbReference>
<dbReference type="EMBL" id="DTBE01000101">
    <property type="protein sequence ID" value="HGQ59801.1"/>
    <property type="molecule type" value="Genomic_DNA"/>
</dbReference>
<keyword evidence="1" id="KW-0687">Ribonucleoprotein</keyword>
<protein>
    <submittedName>
        <fullName evidence="3">Sm ribonucleo</fullName>
    </submittedName>
</protein>
<comment type="caution">
    <text evidence="3">The sequence shown here is derived from an EMBL/GenBank/DDBJ whole genome shotgun (WGS) entry which is preliminary data.</text>
</comment>
<gene>
    <name evidence="4" type="ORF">ENU09_03715</name>
    <name evidence="3" type="ORF">ENU14_00700</name>
</gene>
<dbReference type="PANTHER" id="PTHR11021:SF0">
    <property type="entry name" value="SMALL NUCLEAR RIBONUCLEOPROTEIN F"/>
    <property type="match status" value="1"/>
</dbReference>
<organism evidence="3">
    <name type="scientific">Staphylothermus marinus</name>
    <dbReference type="NCBI Taxonomy" id="2280"/>
    <lineage>
        <taxon>Archaea</taxon>
        <taxon>Thermoproteota</taxon>
        <taxon>Thermoprotei</taxon>
        <taxon>Desulfurococcales</taxon>
        <taxon>Desulfurococcaceae</taxon>
        <taxon>Staphylothermus</taxon>
    </lineage>
</organism>
<dbReference type="InterPro" id="IPR010920">
    <property type="entry name" value="LSM_dom_sf"/>
</dbReference>
<dbReference type="PANTHER" id="PTHR11021">
    <property type="entry name" value="SMALL NUCLEAR RIBONUCLEOPROTEIN F SNRNP-F"/>
    <property type="match status" value="1"/>
</dbReference>
<dbReference type="EMBL" id="DTBJ01000010">
    <property type="protein sequence ID" value="HGM58100.1"/>
    <property type="molecule type" value="Genomic_DNA"/>
</dbReference>
<proteinExistence type="predicted"/>
<evidence type="ECO:0000256" key="1">
    <source>
        <dbReference type="ARBA" id="ARBA00023274"/>
    </source>
</evidence>
<dbReference type="SUPFAM" id="SSF50182">
    <property type="entry name" value="Sm-like ribonucleoproteins"/>
    <property type="match status" value="1"/>
</dbReference>
<dbReference type="AlphaFoldDB" id="A0A7C4D697"/>
<accession>A0A7C4D697</accession>
<evidence type="ECO:0000313" key="3">
    <source>
        <dbReference type="EMBL" id="HGM58100.1"/>
    </source>
</evidence>
<dbReference type="SMART" id="SM00651">
    <property type="entry name" value="Sm"/>
    <property type="match status" value="1"/>
</dbReference>
<feature type="domain" description="Sm" evidence="2">
    <location>
        <begin position="7"/>
        <end position="80"/>
    </location>
</feature>
<dbReference type="InterPro" id="IPR001163">
    <property type="entry name" value="Sm_dom_euk/arc"/>
</dbReference>
<evidence type="ECO:0000259" key="2">
    <source>
        <dbReference type="PROSITE" id="PS52002"/>
    </source>
</evidence>
<dbReference type="InterPro" id="IPR047575">
    <property type="entry name" value="Sm"/>
</dbReference>
<sequence>MKDKPPSPLKYLKDAIDKVILVKLKDGTEYIGRLEIVDNTMNVVLTDCVKYDNDGKPIARYGKVLIRGSHIAFISVNYGQVAPESIS</sequence>
<dbReference type="Pfam" id="PF01423">
    <property type="entry name" value="LSM"/>
    <property type="match status" value="1"/>
</dbReference>
<evidence type="ECO:0000313" key="4">
    <source>
        <dbReference type="EMBL" id="HGQ59801.1"/>
    </source>
</evidence>
<dbReference type="InterPro" id="IPR016487">
    <property type="entry name" value="Lsm6/sSmF"/>
</dbReference>
<name>A0A7C4D697_STAMA</name>
<dbReference type="GO" id="GO:0000398">
    <property type="term" value="P:mRNA splicing, via spliceosome"/>
    <property type="evidence" value="ECO:0007669"/>
    <property type="project" value="InterPro"/>
</dbReference>
<dbReference type="PROSITE" id="PS52002">
    <property type="entry name" value="SM"/>
    <property type="match status" value="1"/>
</dbReference>
<dbReference type="Gene3D" id="2.30.30.100">
    <property type="match status" value="1"/>
</dbReference>
<dbReference type="GO" id="GO:1990904">
    <property type="term" value="C:ribonucleoprotein complex"/>
    <property type="evidence" value="ECO:0007669"/>
    <property type="project" value="UniProtKB-KW"/>
</dbReference>